<dbReference type="AlphaFoldDB" id="A0AA47I014"/>
<feature type="compositionally biased region" description="Acidic residues" evidence="1">
    <location>
        <begin position="150"/>
        <end position="160"/>
    </location>
</feature>
<dbReference type="InterPro" id="IPR022529">
    <property type="entry name" value="DUF3530"/>
</dbReference>
<dbReference type="Proteomes" id="UP001164632">
    <property type="component" value="Chromosome"/>
</dbReference>
<evidence type="ECO:0000313" key="3">
    <source>
        <dbReference type="Proteomes" id="UP001164632"/>
    </source>
</evidence>
<feature type="compositionally biased region" description="Low complexity" evidence="1">
    <location>
        <begin position="24"/>
        <end position="43"/>
    </location>
</feature>
<accession>A0AA47I014</accession>
<name>A0AA47I014_9GAMM</name>
<proteinExistence type="predicted"/>
<dbReference type="Pfam" id="PF12048">
    <property type="entry name" value="DUF3530"/>
    <property type="match status" value="1"/>
</dbReference>
<sequence length="340" mass="36361">MRRLPALVLLFGVALGGGVPYMAAAQEPETPQEAPADEPAATPRPSPQTRGEALAEGLQRQLEAAAQLQLGDEDKFLALWQPANTPKARGVLIIVPSEGETADWPRAVGPLRRGLPEHGWHTLSLTPTDSTLSPGPRSPATEAPTAEEKSDTEEGAEPDASDAQAPAQTTSAGYLPEQTAATDNDDSTPPQAEQDTPPPTDAERMLARLDAAIEHARTLQAPMIVVLGHGTGAYWASLYLAQRQPKDVGQIVVIDPHAPLQAEQPLESLVAALPVGIGDFYTGTRAAAKQQALQRRNAVRRAGHPDYRQVALPNLGGGRDADQEQLVRRVRGWLERKPVR</sequence>
<dbReference type="GO" id="GO:0016787">
    <property type="term" value="F:hydrolase activity"/>
    <property type="evidence" value="ECO:0007669"/>
    <property type="project" value="UniProtKB-KW"/>
</dbReference>
<reference evidence="2" key="1">
    <citation type="submission" date="2022-11" db="EMBL/GenBank/DDBJ databases">
        <title>Genomic of Pseudomonas TF18.</title>
        <authorList>
            <person name="Liu T."/>
        </authorList>
    </citation>
    <scope>NUCLEOTIDE SEQUENCE</scope>
    <source>
        <strain evidence="2">TF18</strain>
    </source>
</reference>
<evidence type="ECO:0000313" key="2">
    <source>
        <dbReference type="EMBL" id="WAE53291.1"/>
    </source>
</evidence>
<dbReference type="SUPFAM" id="SSF53474">
    <property type="entry name" value="alpha/beta-Hydrolases"/>
    <property type="match status" value="1"/>
</dbReference>
<keyword evidence="2" id="KW-0378">Hydrolase</keyword>
<feature type="region of interest" description="Disordered" evidence="1">
    <location>
        <begin position="24"/>
        <end position="55"/>
    </location>
</feature>
<feature type="compositionally biased region" description="Low complexity" evidence="1">
    <location>
        <begin position="122"/>
        <end position="135"/>
    </location>
</feature>
<feature type="compositionally biased region" description="Polar residues" evidence="1">
    <location>
        <begin position="179"/>
        <end position="194"/>
    </location>
</feature>
<dbReference type="InterPro" id="IPR029058">
    <property type="entry name" value="AB_hydrolase_fold"/>
</dbReference>
<protein>
    <submittedName>
        <fullName evidence="2">Alpha/beta hydrolase family protein</fullName>
    </submittedName>
</protein>
<gene>
    <name evidence="2" type="ORF">OSV15_03580</name>
</gene>
<feature type="region of interest" description="Disordered" evidence="1">
    <location>
        <begin position="119"/>
        <end position="201"/>
    </location>
</feature>
<dbReference type="RefSeq" id="WP_267932122.1">
    <property type="nucleotide sequence ID" value="NZ_CP113257.1"/>
</dbReference>
<dbReference type="Gene3D" id="3.40.50.1820">
    <property type="entry name" value="alpha/beta hydrolase"/>
    <property type="match status" value="1"/>
</dbReference>
<dbReference type="EMBL" id="CP113257">
    <property type="protein sequence ID" value="WAE53291.1"/>
    <property type="molecule type" value="Genomic_DNA"/>
</dbReference>
<evidence type="ECO:0000256" key="1">
    <source>
        <dbReference type="SAM" id="MobiDB-lite"/>
    </source>
</evidence>
<organism evidence="2 3">
    <name type="scientific">Stutzerimonas frequens</name>
    <dbReference type="NCBI Taxonomy" id="2968969"/>
    <lineage>
        <taxon>Bacteria</taxon>
        <taxon>Pseudomonadati</taxon>
        <taxon>Pseudomonadota</taxon>
        <taxon>Gammaproteobacteria</taxon>
        <taxon>Pseudomonadales</taxon>
        <taxon>Pseudomonadaceae</taxon>
        <taxon>Stutzerimonas</taxon>
    </lineage>
</organism>